<organism evidence="3 4">
    <name type="scientific">Methylopila henanensis</name>
    <dbReference type="NCBI Taxonomy" id="873516"/>
    <lineage>
        <taxon>Bacteria</taxon>
        <taxon>Pseudomonadati</taxon>
        <taxon>Pseudomonadota</taxon>
        <taxon>Alphaproteobacteria</taxon>
        <taxon>Hyphomicrobiales</taxon>
        <taxon>Methylopilaceae</taxon>
        <taxon>Methylopila</taxon>
    </lineage>
</organism>
<accession>A0ABW4K9S5</accession>
<proteinExistence type="predicted"/>
<feature type="chain" id="PRO_5047423085" evidence="2">
    <location>
        <begin position="25"/>
        <end position="102"/>
    </location>
</feature>
<name>A0ABW4K9S5_9HYPH</name>
<feature type="region of interest" description="Disordered" evidence="1">
    <location>
        <begin position="82"/>
        <end position="102"/>
    </location>
</feature>
<dbReference type="Proteomes" id="UP001597308">
    <property type="component" value="Unassembled WGS sequence"/>
</dbReference>
<comment type="caution">
    <text evidence="3">The sequence shown here is derived from an EMBL/GenBank/DDBJ whole genome shotgun (WGS) entry which is preliminary data.</text>
</comment>
<keyword evidence="2" id="KW-0732">Signal</keyword>
<reference evidence="4" key="1">
    <citation type="journal article" date="2019" name="Int. J. Syst. Evol. Microbiol.">
        <title>The Global Catalogue of Microorganisms (GCM) 10K type strain sequencing project: providing services to taxonomists for standard genome sequencing and annotation.</title>
        <authorList>
            <consortium name="The Broad Institute Genomics Platform"/>
            <consortium name="The Broad Institute Genome Sequencing Center for Infectious Disease"/>
            <person name="Wu L."/>
            <person name="Ma J."/>
        </authorList>
    </citation>
    <scope>NUCLEOTIDE SEQUENCE [LARGE SCALE GENOMIC DNA]</scope>
    <source>
        <strain evidence="4">KCTC 23707</strain>
    </source>
</reference>
<dbReference type="EMBL" id="JBHUER010000009">
    <property type="protein sequence ID" value="MFD1703853.1"/>
    <property type="molecule type" value="Genomic_DNA"/>
</dbReference>
<evidence type="ECO:0000256" key="1">
    <source>
        <dbReference type="SAM" id="MobiDB-lite"/>
    </source>
</evidence>
<evidence type="ECO:0000313" key="3">
    <source>
        <dbReference type="EMBL" id="MFD1703853.1"/>
    </source>
</evidence>
<dbReference type="RefSeq" id="WP_378799952.1">
    <property type="nucleotide sequence ID" value="NZ_JBHUER010000009.1"/>
</dbReference>
<evidence type="ECO:0000313" key="4">
    <source>
        <dbReference type="Proteomes" id="UP001597308"/>
    </source>
</evidence>
<sequence>MKTFLLSTGLALGLGVFALAPASAAPVVKSTVVTTGVVNDSACRTVEKRVRRNGVVRITRTRECTRPRVVERRVYRDNRRYYAPRPHYRHHDPRPGISIRVN</sequence>
<protein>
    <submittedName>
        <fullName evidence="3">Uncharacterized protein</fullName>
    </submittedName>
</protein>
<evidence type="ECO:0000256" key="2">
    <source>
        <dbReference type="SAM" id="SignalP"/>
    </source>
</evidence>
<gene>
    <name evidence="3" type="ORF">ACFSCV_12650</name>
</gene>
<keyword evidence="4" id="KW-1185">Reference proteome</keyword>
<feature type="signal peptide" evidence="2">
    <location>
        <begin position="1"/>
        <end position="24"/>
    </location>
</feature>